<dbReference type="PANTHER" id="PTHR10920">
    <property type="entry name" value="RIBOSOMAL RNA METHYLTRANSFERASE"/>
    <property type="match status" value="1"/>
</dbReference>
<evidence type="ECO:0000256" key="8">
    <source>
        <dbReference type="ARBA" id="ARBA00023128"/>
    </source>
</evidence>
<dbReference type="GO" id="GO:0005759">
    <property type="term" value="C:mitochondrial matrix"/>
    <property type="evidence" value="ECO:0007669"/>
    <property type="project" value="UniProtKB-ARBA"/>
</dbReference>
<sequence length="441" mass="48502">MKPAFAIVLICIASCARVSFCYPSKPLNERSTELVWEAWLLVDQTNGKHDDVGMLRRRITPKSVFITPTFSPESLPACADGYTSDTMGRCVKIVKINESAHFNFILQKLNAQFPDYVDTSEDDSTQGPLQFNIPLVGDDKSEDDDSDVAIVVTPSRTKHLDNSSVKVEVRRNGSDKFDVEDVAAILGLKPEEVEVTTIAELTTTMSTIRYEDTTTSMPTTTEETTETTLPPTTTTEDVKTTTIVDGDALFFRCRSAFKLIEIDDRFEILRPGMVVVDCGAAPGSWTQVATKRVNADGSDPQAPQGLVLSIDKQQIFPVEGATVLGNTDFTNPQSQSKIVELLAGKKPDSVVSDMAPNATGVKDLDNENMIHLCYTVLRFAVQLSEVGASLLVKLWQCGEARQLENDISKFYKSVKPVKPSSSRSDSAEMFLLGRDFKGLMK</sequence>
<reference evidence="12" key="1">
    <citation type="journal article" date="2020" name="J Insects Food Feed">
        <title>The yellow mealworm (Tenebrio molitor) genome: a resource for the emerging insects as food and feed industry.</title>
        <authorList>
            <person name="Eriksson T."/>
            <person name="Andere A."/>
            <person name="Kelstrup H."/>
            <person name="Emery V."/>
            <person name="Picard C."/>
        </authorList>
    </citation>
    <scope>NUCLEOTIDE SEQUENCE</scope>
    <source>
        <strain evidence="12">Stoneville</strain>
        <tissue evidence="12">Whole head</tissue>
    </source>
</reference>
<keyword evidence="6" id="KW-0949">S-adenosyl-L-methionine</keyword>
<gene>
    <name evidence="12" type="ORF">GEV33_013972</name>
</gene>
<organism evidence="12 13">
    <name type="scientific">Tenebrio molitor</name>
    <name type="common">Yellow mealworm beetle</name>
    <dbReference type="NCBI Taxonomy" id="7067"/>
    <lineage>
        <taxon>Eukaryota</taxon>
        <taxon>Metazoa</taxon>
        <taxon>Ecdysozoa</taxon>
        <taxon>Arthropoda</taxon>
        <taxon>Hexapoda</taxon>
        <taxon>Insecta</taxon>
        <taxon>Pterygota</taxon>
        <taxon>Neoptera</taxon>
        <taxon>Endopterygota</taxon>
        <taxon>Coleoptera</taxon>
        <taxon>Polyphaga</taxon>
        <taxon>Cucujiformia</taxon>
        <taxon>Tenebrionidae</taxon>
        <taxon>Tenebrio</taxon>
    </lineage>
</organism>
<keyword evidence="13" id="KW-1185">Reference proteome</keyword>
<feature type="chain" id="PRO_5035287781" description="rRNA methyltransferase 2, mitochondrial" evidence="10">
    <location>
        <begin position="22"/>
        <end position="441"/>
    </location>
</feature>
<feature type="domain" description="Ribosomal RNA methyltransferase FtsJ" evidence="11">
    <location>
        <begin position="251"/>
        <end position="436"/>
    </location>
</feature>
<dbReference type="InterPro" id="IPR002877">
    <property type="entry name" value="RNA_MeTrfase_FtsJ_dom"/>
</dbReference>
<evidence type="ECO:0000256" key="7">
    <source>
        <dbReference type="ARBA" id="ARBA00022946"/>
    </source>
</evidence>
<reference evidence="12" key="2">
    <citation type="submission" date="2021-08" db="EMBL/GenBank/DDBJ databases">
        <authorList>
            <person name="Eriksson T."/>
        </authorList>
    </citation>
    <scope>NUCLEOTIDE SEQUENCE</scope>
    <source>
        <strain evidence="12">Stoneville</strain>
        <tissue evidence="12">Whole head</tissue>
    </source>
</reference>
<dbReference type="AlphaFoldDB" id="A0A8J6L5V8"/>
<keyword evidence="8" id="KW-0496">Mitochondrion</keyword>
<evidence type="ECO:0000313" key="13">
    <source>
        <dbReference type="Proteomes" id="UP000719412"/>
    </source>
</evidence>
<evidence type="ECO:0000256" key="3">
    <source>
        <dbReference type="ARBA" id="ARBA00022552"/>
    </source>
</evidence>
<dbReference type="HAMAP" id="MF_01547">
    <property type="entry name" value="RNA_methyltr_E"/>
    <property type="match status" value="1"/>
</dbReference>
<keyword evidence="3" id="KW-0698">rRNA processing</keyword>
<proteinExistence type="inferred from homology"/>
<dbReference type="InterPro" id="IPR050082">
    <property type="entry name" value="RNA_methyltr_RlmE"/>
</dbReference>
<accession>A0A8J6L5V8</accession>
<evidence type="ECO:0000256" key="10">
    <source>
        <dbReference type="SAM" id="SignalP"/>
    </source>
</evidence>
<dbReference type="InterPro" id="IPR015507">
    <property type="entry name" value="rRNA-MeTfrase_E"/>
</dbReference>
<evidence type="ECO:0000256" key="1">
    <source>
        <dbReference type="ARBA" id="ARBA00004173"/>
    </source>
</evidence>
<keyword evidence="10" id="KW-0732">Signal</keyword>
<dbReference type="GO" id="GO:0008650">
    <property type="term" value="F:rRNA (uridine-2'-O-)-methyltransferase activity"/>
    <property type="evidence" value="ECO:0007669"/>
    <property type="project" value="TreeGrafter"/>
</dbReference>
<dbReference type="Pfam" id="PF01728">
    <property type="entry name" value="FtsJ"/>
    <property type="match status" value="1"/>
</dbReference>
<dbReference type="Gene3D" id="3.40.50.150">
    <property type="entry name" value="Vaccinia Virus protein VP39"/>
    <property type="match status" value="1"/>
</dbReference>
<comment type="subcellular location">
    <subcellularLocation>
        <location evidence="1">Mitochondrion</location>
    </subcellularLocation>
</comment>
<evidence type="ECO:0000313" key="12">
    <source>
        <dbReference type="EMBL" id="KAH0808820.1"/>
    </source>
</evidence>
<name>A0A8J6L5V8_TENMO</name>
<evidence type="ECO:0000256" key="4">
    <source>
        <dbReference type="ARBA" id="ARBA00022603"/>
    </source>
</evidence>
<dbReference type="Proteomes" id="UP000719412">
    <property type="component" value="Unassembled WGS sequence"/>
</dbReference>
<evidence type="ECO:0000256" key="9">
    <source>
        <dbReference type="ARBA" id="ARBA00041184"/>
    </source>
</evidence>
<comment type="similarity">
    <text evidence="2">Belongs to the class I-like SAM-binding methyltransferase superfamily. RNA methyltransferase RlmE family.</text>
</comment>
<dbReference type="GO" id="GO:1902775">
    <property type="term" value="P:mitochondrial large ribosomal subunit assembly"/>
    <property type="evidence" value="ECO:0007669"/>
    <property type="project" value="UniProtKB-ARBA"/>
</dbReference>
<comment type="caution">
    <text evidence="12">The sequence shown here is derived from an EMBL/GenBank/DDBJ whole genome shotgun (WGS) entry which is preliminary data.</text>
</comment>
<keyword evidence="4" id="KW-0489">Methyltransferase</keyword>
<evidence type="ECO:0000259" key="11">
    <source>
        <dbReference type="Pfam" id="PF01728"/>
    </source>
</evidence>
<evidence type="ECO:0000256" key="6">
    <source>
        <dbReference type="ARBA" id="ARBA00022691"/>
    </source>
</evidence>
<dbReference type="InterPro" id="IPR029063">
    <property type="entry name" value="SAM-dependent_MTases_sf"/>
</dbReference>
<dbReference type="FunFam" id="3.40.50.150:FF:000129">
    <property type="entry name" value="Mitochondrial rRNA methyltransferase 2"/>
    <property type="match status" value="1"/>
</dbReference>
<feature type="signal peptide" evidence="10">
    <location>
        <begin position="1"/>
        <end position="21"/>
    </location>
</feature>
<protein>
    <recommendedName>
        <fullName evidence="9">rRNA methyltransferase 2, mitochondrial</fullName>
    </recommendedName>
</protein>
<dbReference type="EMBL" id="JABDTM020028507">
    <property type="protein sequence ID" value="KAH0808820.1"/>
    <property type="molecule type" value="Genomic_DNA"/>
</dbReference>
<evidence type="ECO:0000256" key="2">
    <source>
        <dbReference type="ARBA" id="ARBA00009258"/>
    </source>
</evidence>
<dbReference type="PANTHER" id="PTHR10920:SF18">
    <property type="entry name" value="RRNA METHYLTRANSFERASE 2, MITOCHONDRIAL"/>
    <property type="match status" value="1"/>
</dbReference>
<keyword evidence="5" id="KW-0808">Transferase</keyword>
<evidence type="ECO:0000256" key="5">
    <source>
        <dbReference type="ARBA" id="ARBA00022679"/>
    </source>
</evidence>
<keyword evidence="7" id="KW-0809">Transit peptide</keyword>
<dbReference type="SUPFAM" id="SSF53335">
    <property type="entry name" value="S-adenosyl-L-methionine-dependent methyltransferases"/>
    <property type="match status" value="1"/>
</dbReference>